<proteinExistence type="predicted"/>
<feature type="transmembrane region" description="Helical" evidence="2">
    <location>
        <begin position="25"/>
        <end position="49"/>
    </location>
</feature>
<evidence type="ECO:0000256" key="2">
    <source>
        <dbReference type="SAM" id="Phobius"/>
    </source>
</evidence>
<sequence length="120" mass="13450">MQPHEDDYRDELVGKRVVEKNGKNLDFIHVFFLTIFAASLVSLVSSFLYTLTIPSASVVVSWFWGVGSFGFLVYAHLAYRKFEKLEQSLKDGTVKAPDDRKDALNSAPPRAGRFHGDDGP</sequence>
<reference evidence="3 4" key="1">
    <citation type="journal article" date="2016" name="Nat. Commun.">
        <title>Thousands of microbial genomes shed light on interconnected biogeochemical processes in an aquifer system.</title>
        <authorList>
            <person name="Anantharaman K."/>
            <person name="Brown C.T."/>
            <person name="Hug L.A."/>
            <person name="Sharon I."/>
            <person name="Castelle C.J."/>
            <person name="Probst A.J."/>
            <person name="Thomas B.C."/>
            <person name="Singh A."/>
            <person name="Wilkins M.J."/>
            <person name="Karaoz U."/>
            <person name="Brodie E.L."/>
            <person name="Williams K.H."/>
            <person name="Hubbard S.S."/>
            <person name="Banfield J.F."/>
        </authorList>
    </citation>
    <scope>NUCLEOTIDE SEQUENCE [LARGE SCALE GENOMIC DNA]</scope>
</reference>
<organism evidence="3 4">
    <name type="scientific">Candidatus Sungbacteria bacterium RIFCSPLOWO2_01_FULL_47_10</name>
    <dbReference type="NCBI Taxonomy" id="1802276"/>
    <lineage>
        <taxon>Bacteria</taxon>
        <taxon>Candidatus Sungiibacteriota</taxon>
    </lineage>
</organism>
<comment type="caution">
    <text evidence="3">The sequence shown here is derived from an EMBL/GenBank/DDBJ whole genome shotgun (WGS) entry which is preliminary data.</text>
</comment>
<dbReference type="AlphaFoldDB" id="A0A1G2KYR8"/>
<keyword evidence="2" id="KW-0472">Membrane</keyword>
<feature type="transmembrane region" description="Helical" evidence="2">
    <location>
        <begin position="61"/>
        <end position="79"/>
    </location>
</feature>
<protein>
    <submittedName>
        <fullName evidence="3">Uncharacterized protein</fullName>
    </submittedName>
</protein>
<evidence type="ECO:0000313" key="4">
    <source>
        <dbReference type="Proteomes" id="UP000177982"/>
    </source>
</evidence>
<evidence type="ECO:0000256" key="1">
    <source>
        <dbReference type="SAM" id="MobiDB-lite"/>
    </source>
</evidence>
<name>A0A1G2KYR8_9BACT</name>
<gene>
    <name evidence="3" type="ORF">A2934_05120</name>
</gene>
<keyword evidence="2" id="KW-1133">Transmembrane helix</keyword>
<evidence type="ECO:0000313" key="3">
    <source>
        <dbReference type="EMBL" id="OHA04450.1"/>
    </source>
</evidence>
<dbReference type="EMBL" id="MHQO01000078">
    <property type="protein sequence ID" value="OHA04450.1"/>
    <property type="molecule type" value="Genomic_DNA"/>
</dbReference>
<keyword evidence="2" id="KW-0812">Transmembrane</keyword>
<dbReference type="Proteomes" id="UP000177982">
    <property type="component" value="Unassembled WGS sequence"/>
</dbReference>
<feature type="compositionally biased region" description="Basic and acidic residues" evidence="1">
    <location>
        <begin position="93"/>
        <end position="103"/>
    </location>
</feature>
<feature type="region of interest" description="Disordered" evidence="1">
    <location>
        <begin position="93"/>
        <end position="120"/>
    </location>
</feature>
<accession>A0A1G2KYR8</accession>